<dbReference type="SUPFAM" id="SSF53850">
    <property type="entry name" value="Periplasmic binding protein-like II"/>
    <property type="match status" value="1"/>
</dbReference>
<comment type="caution">
    <text evidence="6">The sequence shown here is derived from an EMBL/GenBank/DDBJ whole genome shotgun (WGS) entry which is preliminary data.</text>
</comment>
<dbReference type="Gene3D" id="1.10.10.10">
    <property type="entry name" value="Winged helix-like DNA-binding domain superfamily/Winged helix DNA-binding domain"/>
    <property type="match status" value="1"/>
</dbReference>
<proteinExistence type="inferred from homology"/>
<keyword evidence="3" id="KW-0238">DNA-binding</keyword>
<dbReference type="PROSITE" id="PS50931">
    <property type="entry name" value="HTH_LYSR"/>
    <property type="match status" value="1"/>
</dbReference>
<protein>
    <submittedName>
        <fullName evidence="6">LysR family transcriptional regulator</fullName>
    </submittedName>
</protein>
<dbReference type="EMBL" id="JACXZA010000003">
    <property type="protein sequence ID" value="MBD3919714.1"/>
    <property type="molecule type" value="Genomic_DNA"/>
</dbReference>
<dbReference type="PRINTS" id="PR00039">
    <property type="entry name" value="HTHLYSR"/>
</dbReference>
<evidence type="ECO:0000256" key="3">
    <source>
        <dbReference type="ARBA" id="ARBA00023125"/>
    </source>
</evidence>
<feature type="domain" description="HTH lysR-type" evidence="5">
    <location>
        <begin position="4"/>
        <end position="61"/>
    </location>
</feature>
<dbReference type="InterPro" id="IPR036388">
    <property type="entry name" value="WH-like_DNA-bd_sf"/>
</dbReference>
<sequence>MAMENLELYRAFYWTAVERNLSRAAERLFITQPSVSHAIKQLEEALSVTLFNRMPKGVTLTEVGALLFEHVDKAFRELESAERQIAEINNLVRGELRIGSSDSLCKYYLLPHLGQFYNEHPDIHLDLVHGTTPEIIRQVKDGRIDFGIVRLPLNDDSLVTLEATVVQDCFVAGGRFAELASKPLSLADLAAHYPIILFAKTSSSRQFIQELAAQLGVELQPEIELASVDLLIEFAKAGMGISFVTKQFVMNELEAGELTELKLKESIPPRRIGIVYMKNRRLSPASRALIEQHLQVKLP</sequence>
<dbReference type="PANTHER" id="PTHR30126:SF64">
    <property type="entry name" value="HTH-TYPE TRANSCRIPTIONAL REGULATOR CITR"/>
    <property type="match status" value="1"/>
</dbReference>
<organism evidence="6 7">
    <name type="scientific">Paenibacillus terricola</name>
    <dbReference type="NCBI Taxonomy" id="2763503"/>
    <lineage>
        <taxon>Bacteria</taxon>
        <taxon>Bacillati</taxon>
        <taxon>Bacillota</taxon>
        <taxon>Bacilli</taxon>
        <taxon>Bacillales</taxon>
        <taxon>Paenibacillaceae</taxon>
        <taxon>Paenibacillus</taxon>
    </lineage>
</organism>
<dbReference type="Gene3D" id="3.40.190.290">
    <property type="match status" value="1"/>
</dbReference>
<dbReference type="InterPro" id="IPR036390">
    <property type="entry name" value="WH_DNA-bd_sf"/>
</dbReference>
<comment type="similarity">
    <text evidence="1">Belongs to the LysR transcriptional regulatory family.</text>
</comment>
<gene>
    <name evidence="6" type="ORF">H8B09_13195</name>
</gene>
<dbReference type="Pfam" id="PF00126">
    <property type="entry name" value="HTH_1"/>
    <property type="match status" value="1"/>
</dbReference>
<dbReference type="Proteomes" id="UP000609346">
    <property type="component" value="Unassembled WGS sequence"/>
</dbReference>
<name>A0ABR8MZU4_9BACL</name>
<accession>A0ABR8MZU4</accession>
<dbReference type="PANTHER" id="PTHR30126">
    <property type="entry name" value="HTH-TYPE TRANSCRIPTIONAL REGULATOR"/>
    <property type="match status" value="1"/>
</dbReference>
<keyword evidence="2" id="KW-0805">Transcription regulation</keyword>
<evidence type="ECO:0000259" key="5">
    <source>
        <dbReference type="PROSITE" id="PS50931"/>
    </source>
</evidence>
<keyword evidence="4" id="KW-0804">Transcription</keyword>
<evidence type="ECO:0000313" key="6">
    <source>
        <dbReference type="EMBL" id="MBD3919714.1"/>
    </source>
</evidence>
<evidence type="ECO:0000256" key="4">
    <source>
        <dbReference type="ARBA" id="ARBA00023163"/>
    </source>
</evidence>
<evidence type="ECO:0000256" key="1">
    <source>
        <dbReference type="ARBA" id="ARBA00009437"/>
    </source>
</evidence>
<dbReference type="InterPro" id="IPR005119">
    <property type="entry name" value="LysR_subst-bd"/>
</dbReference>
<keyword evidence="7" id="KW-1185">Reference proteome</keyword>
<reference evidence="6 7" key="1">
    <citation type="submission" date="2020-09" db="EMBL/GenBank/DDBJ databases">
        <title>Paenibacillus sp. strain PR3 16S rRNA gene Genome sequencing and assembly.</title>
        <authorList>
            <person name="Kim J."/>
        </authorList>
    </citation>
    <scope>NUCLEOTIDE SEQUENCE [LARGE SCALE GENOMIC DNA]</scope>
    <source>
        <strain evidence="6 7">PR3</strain>
    </source>
</reference>
<evidence type="ECO:0000313" key="7">
    <source>
        <dbReference type="Proteomes" id="UP000609346"/>
    </source>
</evidence>
<dbReference type="Pfam" id="PF03466">
    <property type="entry name" value="LysR_substrate"/>
    <property type="match status" value="1"/>
</dbReference>
<dbReference type="InterPro" id="IPR000847">
    <property type="entry name" value="LysR_HTH_N"/>
</dbReference>
<dbReference type="CDD" id="cd05466">
    <property type="entry name" value="PBP2_LTTR_substrate"/>
    <property type="match status" value="1"/>
</dbReference>
<evidence type="ECO:0000256" key="2">
    <source>
        <dbReference type="ARBA" id="ARBA00023015"/>
    </source>
</evidence>
<dbReference type="SUPFAM" id="SSF46785">
    <property type="entry name" value="Winged helix' DNA-binding domain"/>
    <property type="match status" value="1"/>
</dbReference>